<sequence>MKAINIERDDKGMWVHPDLPVWGENYTETQAETWFAKQGLSYHLVLMDGELGERWGSGRMDSCAEWQPETEVPDSFLVGIWDTEDGVVAMFASPLIVDVPKQVYLDAWVAEYARLLISQCHFNLETAIEMGKAALENIDQDIEGYSPSDAVDDEIAAMRDCC</sequence>
<proteinExistence type="predicted"/>
<gene>
    <name evidence="1" type="ORF">H735_09265</name>
</gene>
<protein>
    <submittedName>
        <fullName evidence="1">Uncharacterized protein</fullName>
    </submittedName>
</protein>
<dbReference type="PATRIC" id="fig|1229493.5.peg.937"/>
<evidence type="ECO:0000313" key="2">
    <source>
        <dbReference type="Proteomes" id="UP000031586"/>
    </source>
</evidence>
<dbReference type="RefSeq" id="WP_020194295.1">
    <property type="nucleotide sequence ID" value="NZ_BAOH01000005.1"/>
</dbReference>
<evidence type="ECO:0000313" key="1">
    <source>
        <dbReference type="EMBL" id="KIF53119.1"/>
    </source>
</evidence>
<name>A0A0C1ZAB2_9VIBR</name>
<reference evidence="1 2" key="1">
    <citation type="submission" date="2014-07" db="EMBL/GenBank/DDBJ databases">
        <title>Unique and conserved regions in Vibrio harveyi and related species in comparison with the shrimp pathogen Vibrio harveyi CAIM 1792.</title>
        <authorList>
            <person name="Espinoza-Valles I."/>
            <person name="Vora G."/>
            <person name="Leekitcharoenphon P."/>
            <person name="Ussery D."/>
            <person name="Hoj L."/>
            <person name="Gomez-Gil B."/>
        </authorList>
    </citation>
    <scope>NUCLEOTIDE SEQUENCE [LARGE SCALE GENOMIC DNA]</scope>
    <source>
        <strain evidence="2">CAIM 1854 / LMG 25443</strain>
    </source>
</reference>
<dbReference type="AlphaFoldDB" id="A0A0C1ZAB2"/>
<dbReference type="Proteomes" id="UP000031586">
    <property type="component" value="Unassembled WGS sequence"/>
</dbReference>
<accession>A0A0C1ZAB2</accession>
<dbReference type="EMBL" id="JPRD01000015">
    <property type="protein sequence ID" value="KIF53119.1"/>
    <property type="molecule type" value="Genomic_DNA"/>
</dbReference>
<organism evidence="1 2">
    <name type="scientific">Vibrio owensii CAIM 1854 = LMG 25443</name>
    <dbReference type="NCBI Taxonomy" id="1229493"/>
    <lineage>
        <taxon>Bacteria</taxon>
        <taxon>Pseudomonadati</taxon>
        <taxon>Pseudomonadota</taxon>
        <taxon>Gammaproteobacteria</taxon>
        <taxon>Vibrionales</taxon>
        <taxon>Vibrionaceae</taxon>
        <taxon>Vibrio</taxon>
    </lineage>
</organism>
<comment type="caution">
    <text evidence="1">The sequence shown here is derived from an EMBL/GenBank/DDBJ whole genome shotgun (WGS) entry which is preliminary data.</text>
</comment>